<dbReference type="AlphaFoldDB" id="X0WCC6"/>
<comment type="caution">
    <text evidence="1">The sequence shown here is derived from an EMBL/GenBank/DDBJ whole genome shotgun (WGS) entry which is preliminary data.</text>
</comment>
<sequence length="83" mass="9460">ACLWSMPTDRMSGFEMIGLVEGLVSKGQWVIFTFHEIDGARLTVGSYDFNMLLDYLHRRSNEIWTAPVAEIAKKVAGFQKKHL</sequence>
<evidence type="ECO:0000313" key="1">
    <source>
        <dbReference type="EMBL" id="GAG20862.1"/>
    </source>
</evidence>
<reference evidence="1" key="1">
    <citation type="journal article" date="2014" name="Front. Microbiol.">
        <title>High frequency of phylogenetically diverse reductive dehalogenase-homologous genes in deep subseafloor sedimentary metagenomes.</title>
        <authorList>
            <person name="Kawai M."/>
            <person name="Futagami T."/>
            <person name="Toyoda A."/>
            <person name="Takaki Y."/>
            <person name="Nishi S."/>
            <person name="Hori S."/>
            <person name="Arai W."/>
            <person name="Tsubouchi T."/>
            <person name="Morono Y."/>
            <person name="Uchiyama I."/>
            <person name="Ito T."/>
            <person name="Fujiyama A."/>
            <person name="Inagaki F."/>
            <person name="Takami H."/>
        </authorList>
    </citation>
    <scope>NUCLEOTIDE SEQUENCE</scope>
    <source>
        <strain evidence="1">Expedition CK06-06</strain>
    </source>
</reference>
<gene>
    <name evidence="1" type="ORF">S01H1_56732</name>
</gene>
<accession>X0WCC6</accession>
<name>X0WCC6_9ZZZZ</name>
<proteinExistence type="predicted"/>
<dbReference type="EMBL" id="BARS01036958">
    <property type="protein sequence ID" value="GAG20862.1"/>
    <property type="molecule type" value="Genomic_DNA"/>
</dbReference>
<organism evidence="1">
    <name type="scientific">marine sediment metagenome</name>
    <dbReference type="NCBI Taxonomy" id="412755"/>
    <lineage>
        <taxon>unclassified sequences</taxon>
        <taxon>metagenomes</taxon>
        <taxon>ecological metagenomes</taxon>
    </lineage>
</organism>
<feature type="non-terminal residue" evidence="1">
    <location>
        <position position="1"/>
    </location>
</feature>
<protein>
    <submittedName>
        <fullName evidence="1">Uncharacterized protein</fullName>
    </submittedName>
</protein>